<feature type="chain" id="PRO_5045686353" evidence="1">
    <location>
        <begin position="18"/>
        <end position="164"/>
    </location>
</feature>
<accession>A0ABU4S456</accession>
<name>A0ABU4S456_9GAMM</name>
<dbReference type="RefSeq" id="WP_302722029.1">
    <property type="nucleotide sequence ID" value="NZ_JAULRU010000418.1"/>
</dbReference>
<dbReference type="Proteomes" id="UP001273505">
    <property type="component" value="Unassembled WGS sequence"/>
</dbReference>
<dbReference type="EMBL" id="JAXAFO010000028">
    <property type="protein sequence ID" value="MDX6850628.1"/>
    <property type="molecule type" value="Genomic_DNA"/>
</dbReference>
<comment type="caution">
    <text evidence="3">The sequence shown here is derived from an EMBL/GenBank/DDBJ whole genome shotgun (WGS) entry which is preliminary data.</text>
</comment>
<organism evidence="3 4">
    <name type="scientific">Gilvimarinus gilvus</name>
    <dbReference type="NCBI Taxonomy" id="3058038"/>
    <lineage>
        <taxon>Bacteria</taxon>
        <taxon>Pseudomonadati</taxon>
        <taxon>Pseudomonadota</taxon>
        <taxon>Gammaproteobacteria</taxon>
        <taxon>Cellvibrionales</taxon>
        <taxon>Cellvibrionaceae</taxon>
        <taxon>Gilvimarinus</taxon>
    </lineage>
</organism>
<dbReference type="Pfam" id="PF09832">
    <property type="entry name" value="DUF2059"/>
    <property type="match status" value="1"/>
</dbReference>
<gene>
    <name evidence="3" type="ORF">SCD92_14745</name>
</gene>
<sequence>MRIIILALLLMSSGLHASEESKREKLMELVNVMDMDSMVDAMYSQMESMMQNMSTEMGITPSEKPIFDEYYRKMTAVLKEEVSWQKMRPIAVDIYDRNFNEAEITDMLNFYKTPTGQSILQKMPIVMQDSMQMSQGLVQNALPKIQAIAAELSADLEAERNPEQ</sequence>
<keyword evidence="4" id="KW-1185">Reference proteome</keyword>
<reference evidence="3 4" key="1">
    <citation type="submission" date="2023-11" db="EMBL/GenBank/DDBJ databases">
        <title>Gilvimarinus fulvus sp. nov., isolated from the surface of Kelp.</title>
        <authorList>
            <person name="Sun Y.Y."/>
            <person name="Gong Y."/>
            <person name="Du Z.J."/>
        </authorList>
    </citation>
    <scope>NUCLEOTIDE SEQUENCE [LARGE SCALE GENOMIC DNA]</scope>
    <source>
        <strain evidence="3 4">SDUM040013</strain>
    </source>
</reference>
<evidence type="ECO:0000313" key="4">
    <source>
        <dbReference type="Proteomes" id="UP001273505"/>
    </source>
</evidence>
<proteinExistence type="predicted"/>
<feature type="signal peptide" evidence="1">
    <location>
        <begin position="1"/>
        <end position="17"/>
    </location>
</feature>
<protein>
    <submittedName>
        <fullName evidence="3">DUF2059 domain-containing protein</fullName>
    </submittedName>
</protein>
<keyword evidence="1" id="KW-0732">Signal</keyword>
<evidence type="ECO:0000259" key="2">
    <source>
        <dbReference type="Pfam" id="PF09832"/>
    </source>
</evidence>
<feature type="domain" description="DUF2059" evidence="2">
    <location>
        <begin position="85"/>
        <end position="143"/>
    </location>
</feature>
<evidence type="ECO:0000256" key="1">
    <source>
        <dbReference type="SAM" id="SignalP"/>
    </source>
</evidence>
<dbReference type="InterPro" id="IPR018637">
    <property type="entry name" value="DUF2059"/>
</dbReference>
<evidence type="ECO:0000313" key="3">
    <source>
        <dbReference type="EMBL" id="MDX6850628.1"/>
    </source>
</evidence>